<proteinExistence type="predicted"/>
<dbReference type="Proteomes" id="UP001500842">
    <property type="component" value="Unassembled WGS sequence"/>
</dbReference>
<dbReference type="EMBL" id="BAAAOR010000041">
    <property type="protein sequence ID" value="GAA1545327.1"/>
    <property type="molecule type" value="Genomic_DNA"/>
</dbReference>
<keyword evidence="2" id="KW-1185">Reference proteome</keyword>
<gene>
    <name evidence="1" type="ORF">GCM10009788_54660</name>
</gene>
<evidence type="ECO:0000313" key="1">
    <source>
        <dbReference type="EMBL" id="GAA1545327.1"/>
    </source>
</evidence>
<sequence length="211" mass="22209">MTLTHGVAPDGTPVTELDLDGLASSAVAVLVEASDEDAFRRLATQAALSLADRGLECTVAGPGRAGPLASASRALTRLTDRGWEPDQTGLLCFGRSSADVLTAAAELPVAAAASWTSVLELVGEPRVPWLGLVGAEGVEPESVRSWLSTVRRRARVHVEIVPCAPLPASFPDADGSHFDAWQRIGEWFEKRLAPRPTPLAVRHDAGNPPPA</sequence>
<name>A0ABN2BQN0_9ACTN</name>
<protein>
    <recommendedName>
        <fullName evidence="3">Alpha/beta hydrolase</fullName>
    </recommendedName>
</protein>
<reference evidence="1 2" key="1">
    <citation type="journal article" date="2019" name="Int. J. Syst. Evol. Microbiol.">
        <title>The Global Catalogue of Microorganisms (GCM) 10K type strain sequencing project: providing services to taxonomists for standard genome sequencing and annotation.</title>
        <authorList>
            <consortium name="The Broad Institute Genomics Platform"/>
            <consortium name="The Broad Institute Genome Sequencing Center for Infectious Disease"/>
            <person name="Wu L."/>
            <person name="Ma J."/>
        </authorList>
    </citation>
    <scope>NUCLEOTIDE SEQUENCE [LARGE SCALE GENOMIC DNA]</scope>
    <source>
        <strain evidence="1 2">JCM 14942</strain>
    </source>
</reference>
<accession>A0ABN2BQN0</accession>
<evidence type="ECO:0008006" key="3">
    <source>
        <dbReference type="Google" id="ProtNLM"/>
    </source>
</evidence>
<dbReference type="RefSeq" id="WP_141005586.1">
    <property type="nucleotide sequence ID" value="NZ_BAAAOR010000041.1"/>
</dbReference>
<comment type="caution">
    <text evidence="1">The sequence shown here is derived from an EMBL/GenBank/DDBJ whole genome shotgun (WGS) entry which is preliminary data.</text>
</comment>
<organism evidence="1 2">
    <name type="scientific">Nocardioides humi</name>
    <dbReference type="NCBI Taxonomy" id="449461"/>
    <lineage>
        <taxon>Bacteria</taxon>
        <taxon>Bacillati</taxon>
        <taxon>Actinomycetota</taxon>
        <taxon>Actinomycetes</taxon>
        <taxon>Propionibacteriales</taxon>
        <taxon>Nocardioidaceae</taxon>
        <taxon>Nocardioides</taxon>
    </lineage>
</organism>
<evidence type="ECO:0000313" key="2">
    <source>
        <dbReference type="Proteomes" id="UP001500842"/>
    </source>
</evidence>